<proteinExistence type="predicted"/>
<gene>
    <name evidence="1" type="ORF">VZT92_007118</name>
</gene>
<keyword evidence="2" id="KW-1185">Reference proteome</keyword>
<evidence type="ECO:0000313" key="2">
    <source>
        <dbReference type="Proteomes" id="UP001488805"/>
    </source>
</evidence>
<comment type="caution">
    <text evidence="1">The sequence shown here is derived from an EMBL/GenBank/DDBJ whole genome shotgun (WGS) entry which is preliminary data.</text>
</comment>
<protein>
    <submittedName>
        <fullName evidence="1">Uncharacterized protein</fullName>
    </submittedName>
</protein>
<dbReference type="AlphaFoldDB" id="A0AAW1FIV3"/>
<dbReference type="EMBL" id="JBCEZU010000056">
    <property type="protein sequence ID" value="KAK9534688.1"/>
    <property type="molecule type" value="Genomic_DNA"/>
</dbReference>
<sequence>MAAVSLAPFCLADVFLLGQELWDGYLSSVAAFSPSSSSWHTGMPKAVTVQYRLHLLGGLGSVALQSCGEKLRGLAAGGPSTPHHCQTDALEMEERTQMGSLSVIQT</sequence>
<evidence type="ECO:0000313" key="1">
    <source>
        <dbReference type="EMBL" id="KAK9534688.1"/>
    </source>
</evidence>
<dbReference type="Proteomes" id="UP001488805">
    <property type="component" value="Unassembled WGS sequence"/>
</dbReference>
<organism evidence="1 2">
    <name type="scientific">Zoarces viviparus</name>
    <name type="common">Viviparous eelpout</name>
    <name type="synonym">Blennius viviparus</name>
    <dbReference type="NCBI Taxonomy" id="48416"/>
    <lineage>
        <taxon>Eukaryota</taxon>
        <taxon>Metazoa</taxon>
        <taxon>Chordata</taxon>
        <taxon>Craniata</taxon>
        <taxon>Vertebrata</taxon>
        <taxon>Euteleostomi</taxon>
        <taxon>Actinopterygii</taxon>
        <taxon>Neopterygii</taxon>
        <taxon>Teleostei</taxon>
        <taxon>Neoteleostei</taxon>
        <taxon>Acanthomorphata</taxon>
        <taxon>Eupercaria</taxon>
        <taxon>Perciformes</taxon>
        <taxon>Cottioidei</taxon>
        <taxon>Zoarcales</taxon>
        <taxon>Zoarcidae</taxon>
        <taxon>Zoarcinae</taxon>
        <taxon>Zoarces</taxon>
    </lineage>
</organism>
<accession>A0AAW1FIV3</accession>
<reference evidence="1 2" key="1">
    <citation type="journal article" date="2024" name="Genome Biol. Evol.">
        <title>Chromosome-level genome assembly of the viviparous eelpout Zoarces viviparus.</title>
        <authorList>
            <person name="Fuhrmann N."/>
            <person name="Brasseur M.V."/>
            <person name="Bakowski C.E."/>
            <person name="Podsiadlowski L."/>
            <person name="Prost S."/>
            <person name="Krehenwinkel H."/>
            <person name="Mayer C."/>
        </authorList>
    </citation>
    <scope>NUCLEOTIDE SEQUENCE [LARGE SCALE GENOMIC DNA]</scope>
    <source>
        <strain evidence="1">NO-MEL_2022_Ind0_liver</strain>
    </source>
</reference>
<name>A0AAW1FIV3_ZOAVI</name>